<dbReference type="Gene3D" id="1.10.10.10">
    <property type="entry name" value="Winged helix-like DNA-binding domain superfamily/Winged helix DNA-binding domain"/>
    <property type="match status" value="2"/>
</dbReference>
<dbReference type="GO" id="GO:0016787">
    <property type="term" value="F:hydrolase activity"/>
    <property type="evidence" value="ECO:0007669"/>
    <property type="project" value="UniProtKB-KW"/>
</dbReference>
<reference evidence="7 8" key="1">
    <citation type="submission" date="2014-04" db="EMBL/GenBank/DDBJ databases">
        <authorList>
            <consortium name="DOE Joint Genome Institute"/>
            <person name="Kuo A."/>
            <person name="Tarkka M."/>
            <person name="Buscot F."/>
            <person name="Kohler A."/>
            <person name="Nagy L.G."/>
            <person name="Floudas D."/>
            <person name="Copeland A."/>
            <person name="Barry K.W."/>
            <person name="Cichocki N."/>
            <person name="Veneault-Fourrey C."/>
            <person name="LaButti K."/>
            <person name="Lindquist E.A."/>
            <person name="Lipzen A."/>
            <person name="Lundell T."/>
            <person name="Morin E."/>
            <person name="Murat C."/>
            <person name="Sun H."/>
            <person name="Tunlid A."/>
            <person name="Henrissat B."/>
            <person name="Grigoriev I.V."/>
            <person name="Hibbett D.S."/>
            <person name="Martin F."/>
            <person name="Nordberg H.P."/>
            <person name="Cantor M.N."/>
            <person name="Hua S.X."/>
        </authorList>
    </citation>
    <scope>NUCLEOTIDE SEQUENCE [LARGE SCALE GENOMIC DNA]</scope>
    <source>
        <strain evidence="7 8">F 1598</strain>
    </source>
</reference>
<dbReference type="Gene3D" id="1.10.3380.10">
    <property type="entry name" value="Sec63 N-terminal domain-like domain"/>
    <property type="match status" value="1"/>
</dbReference>
<dbReference type="Pfam" id="PF00270">
    <property type="entry name" value="DEAD"/>
    <property type="match status" value="2"/>
</dbReference>
<name>A0A0C3G330_PILCF</name>
<dbReference type="InterPro" id="IPR035892">
    <property type="entry name" value="C2_domain_sf"/>
</dbReference>
<dbReference type="InterPro" id="IPR011545">
    <property type="entry name" value="DEAD/DEAH_box_helicase_dom"/>
</dbReference>
<keyword evidence="3" id="KW-0347">Helicase</keyword>
<dbReference type="HOGENOM" id="CLU_000335_2_2_1"/>
<sequence>MEKKFRENAARPLFSGTAVTQQAGPEILPHVYTSSSILQGSVLSQLGSKYVLPTGTIRHDREDYEEVVIPPAKPVPPRETERLVSVADLDPLAKGSFSGYSSLNRVQSIVYPTAYRSNENMLICGGKTDVAMLSILRVLDQHRSNAPSDIPLRSTIQKNDFKIIYVAPMKALASEIVRKLGKRLQWLGIHVRELTGDMQLTKSEIAETQIIVTTPEKWDVVTRKPTGEGELASRLKLLIIDEVHLLNEERGAVIETIVARTLRQVESSQSVIRIVGLSATLPNYVDVADFLSVSRYTGLFYFDSSFRPVPLEQHFIGVRGKPGSVQSRKNLDRVTFEKVSELVGQGHQVMVFVHARKETVKTAMGLKEAALTEGSLDEFSCEEHPQWAFFRRRIGESRNKEMKQLFDNGFGIHHAGMLRSDRNMMERMFEARAIKVLCCTATLAWGVNLPAHAVVIKGTQVYDSSKGTFVDLSVLDVLQVFGRAGRPGLETSGEGYICTTEDKLTHYLNAVTSQNPIESQFIKGMIDSLNAEISLGTVANSHEAVRWLGYTYLFVRMRKNPFQYGISRDAPADDPQLGSKRSELVTLAARKLVEARMIMFDQASGAFTTTDLGRIAAKYYIRHSSIEIFNKELRPKMTEADVLGMLSMSTEFDQIQVRETEVKELEQLMEIIPCAVKGGTDTSQGKVNILLQSYISRRTLEDFALVSDMAYAAQNGGRIIRALLEIGISRKWANVTAVLMGMSKAIEKRLWPFDQPLKQFDLKADIFYGLERWADHYSVAELAAMSSADLGELVHMNERHGAAIQSAAKQFPTVYIGYDLRPLGSDVLKIAITITRAFNWSSKIHGPAEPFWVWVEDHDGATILQLSHLLFRQTTELVEVDFVISIIDGVPPPSVTIRFVSDRWMCAEDEISVPLESLTMPASSSSHTPRLDLPFLSLSVLHTPVLEDFFSSRLRSFNAIQTQIIWSLLQTRLHALVCAPAGSGKSIIGQLLIWMTVIKASSDAWVLVVAPRKSVAADLVSELRPVSRAFSVSVESPTGQHILTVPKGKTICVVTAAHLLGAFSRRNPKIPLNGLHLVICENLEQLNSEYELGVSLLRHATQSYPTRFVGFTNSLNDPADLAAWLDVDPFALHSFKPSDRDQSLIVSTQTFTIPHSAALFKAMAKPAYAAIRSAVENDSAIIFVPSRSQARIVGQDLITQCALDRNSEKGFIPVGVPDDYMADYLVRIQDHSLIDFISRGVGFFHDGIPRLDRNLMLELYAEGIIRVLVVPRDSCWTLPVRAASVVVMGTQYVYVEDEGSDRQLRDYELIELVRMQSRAVRHSGSGHFHLFCQAEAKDTFTRFLNDGLPLESQLLETHDLEKWYHQQIQDGTIVGKQQAVDMLSFTFLARRVVNNPTYYDATAGSRDRNLSQIVDKLDERLR</sequence>
<dbReference type="InterPro" id="IPR014001">
    <property type="entry name" value="Helicase_ATP-bd"/>
</dbReference>
<dbReference type="Pfam" id="PF00271">
    <property type="entry name" value="Helicase_C"/>
    <property type="match status" value="1"/>
</dbReference>
<evidence type="ECO:0000256" key="1">
    <source>
        <dbReference type="ARBA" id="ARBA00022741"/>
    </source>
</evidence>
<dbReference type="SMART" id="SM00490">
    <property type="entry name" value="HELICc"/>
    <property type="match status" value="1"/>
</dbReference>
<dbReference type="FunFam" id="3.40.50.300:FF:000062">
    <property type="entry name" value="U5 small nuclear ribonucleoprotein helicase"/>
    <property type="match status" value="1"/>
</dbReference>
<dbReference type="Gene3D" id="2.60.40.150">
    <property type="entry name" value="C2 domain"/>
    <property type="match status" value="1"/>
</dbReference>
<dbReference type="PROSITE" id="PS51192">
    <property type="entry name" value="HELICASE_ATP_BIND_1"/>
    <property type="match status" value="2"/>
</dbReference>
<dbReference type="Pfam" id="PF02889">
    <property type="entry name" value="Sec63"/>
    <property type="match status" value="1"/>
</dbReference>
<feature type="domain" description="Helicase C-terminal" evidence="6">
    <location>
        <begin position="330"/>
        <end position="533"/>
    </location>
</feature>
<dbReference type="InterPro" id="IPR050474">
    <property type="entry name" value="Hel308_SKI2-like"/>
</dbReference>
<dbReference type="Proteomes" id="UP000054166">
    <property type="component" value="Unassembled WGS sequence"/>
</dbReference>
<dbReference type="OrthoDB" id="5575at2759"/>
<evidence type="ECO:0008006" key="9">
    <source>
        <dbReference type="Google" id="ProtNLM"/>
    </source>
</evidence>
<dbReference type="InterPro" id="IPR004179">
    <property type="entry name" value="Sec63-dom"/>
</dbReference>
<evidence type="ECO:0000256" key="2">
    <source>
        <dbReference type="ARBA" id="ARBA00022801"/>
    </source>
</evidence>
<evidence type="ECO:0000313" key="8">
    <source>
        <dbReference type="Proteomes" id="UP000054166"/>
    </source>
</evidence>
<feature type="domain" description="Helicase ATP-binding" evidence="5">
    <location>
        <begin position="126"/>
        <end position="299"/>
    </location>
</feature>
<dbReference type="InterPro" id="IPR036390">
    <property type="entry name" value="WH_DNA-bd_sf"/>
</dbReference>
<dbReference type="GO" id="GO:0005524">
    <property type="term" value="F:ATP binding"/>
    <property type="evidence" value="ECO:0007669"/>
    <property type="project" value="UniProtKB-KW"/>
</dbReference>
<dbReference type="SUPFAM" id="SSF81296">
    <property type="entry name" value="E set domains"/>
    <property type="match status" value="1"/>
</dbReference>
<keyword evidence="1" id="KW-0547">Nucleotide-binding</keyword>
<dbReference type="InterPro" id="IPR001650">
    <property type="entry name" value="Helicase_C-like"/>
</dbReference>
<dbReference type="EMBL" id="KN832972">
    <property type="protein sequence ID" value="KIM90665.1"/>
    <property type="molecule type" value="Genomic_DNA"/>
</dbReference>
<evidence type="ECO:0000313" key="7">
    <source>
        <dbReference type="EMBL" id="KIM90665.1"/>
    </source>
</evidence>
<reference evidence="8" key="2">
    <citation type="submission" date="2015-01" db="EMBL/GenBank/DDBJ databases">
        <title>Evolutionary Origins and Diversification of the Mycorrhizal Mutualists.</title>
        <authorList>
            <consortium name="DOE Joint Genome Institute"/>
            <consortium name="Mycorrhizal Genomics Consortium"/>
            <person name="Kohler A."/>
            <person name="Kuo A."/>
            <person name="Nagy L.G."/>
            <person name="Floudas D."/>
            <person name="Copeland A."/>
            <person name="Barry K.W."/>
            <person name="Cichocki N."/>
            <person name="Veneault-Fourrey C."/>
            <person name="LaButti K."/>
            <person name="Lindquist E.A."/>
            <person name="Lipzen A."/>
            <person name="Lundell T."/>
            <person name="Morin E."/>
            <person name="Murat C."/>
            <person name="Riley R."/>
            <person name="Ohm R."/>
            <person name="Sun H."/>
            <person name="Tunlid A."/>
            <person name="Henrissat B."/>
            <person name="Grigoriev I.V."/>
            <person name="Hibbett D.S."/>
            <person name="Martin F."/>
        </authorList>
    </citation>
    <scope>NUCLEOTIDE SEQUENCE [LARGE SCALE GENOMIC DNA]</scope>
    <source>
        <strain evidence="8">F 1598</strain>
    </source>
</reference>
<dbReference type="SUPFAM" id="SSF52540">
    <property type="entry name" value="P-loop containing nucleoside triphosphate hydrolases"/>
    <property type="match status" value="4"/>
</dbReference>
<gene>
    <name evidence="7" type="ORF">PILCRDRAFT_94416</name>
</gene>
<evidence type="ECO:0000256" key="4">
    <source>
        <dbReference type="ARBA" id="ARBA00022840"/>
    </source>
</evidence>
<keyword evidence="4" id="KW-0067">ATP-binding</keyword>
<protein>
    <recommendedName>
        <fullName evidence="9">Sec63-domain-containing protein</fullName>
    </recommendedName>
</protein>
<dbReference type="PANTHER" id="PTHR47961">
    <property type="entry name" value="DNA POLYMERASE THETA, PUTATIVE (AFU_ORTHOLOGUE AFUA_1G05260)-RELATED"/>
    <property type="match status" value="1"/>
</dbReference>
<evidence type="ECO:0000259" key="6">
    <source>
        <dbReference type="PROSITE" id="PS51194"/>
    </source>
</evidence>
<evidence type="ECO:0000259" key="5">
    <source>
        <dbReference type="PROSITE" id="PS51192"/>
    </source>
</evidence>
<dbReference type="Gene3D" id="3.40.50.300">
    <property type="entry name" value="P-loop containing nucleotide triphosphate hydrolases"/>
    <property type="match status" value="4"/>
</dbReference>
<keyword evidence="8" id="KW-1185">Reference proteome</keyword>
<dbReference type="GO" id="GO:0004386">
    <property type="term" value="F:helicase activity"/>
    <property type="evidence" value="ECO:0007669"/>
    <property type="project" value="UniProtKB-KW"/>
</dbReference>
<dbReference type="InterPro" id="IPR057842">
    <property type="entry name" value="WH_MER3"/>
</dbReference>
<dbReference type="SMART" id="SM00487">
    <property type="entry name" value="DEXDc"/>
    <property type="match status" value="2"/>
</dbReference>
<dbReference type="InterPro" id="IPR036388">
    <property type="entry name" value="WH-like_DNA-bd_sf"/>
</dbReference>
<dbReference type="InParanoid" id="A0A0C3G330"/>
<dbReference type="FunFam" id="3.40.50.300:FF:000102">
    <property type="entry name" value="RNA helicase, activating signal cointegrator 1"/>
    <property type="match status" value="1"/>
</dbReference>
<dbReference type="GO" id="GO:0003676">
    <property type="term" value="F:nucleic acid binding"/>
    <property type="evidence" value="ECO:0007669"/>
    <property type="project" value="InterPro"/>
</dbReference>
<organism evidence="7 8">
    <name type="scientific">Piloderma croceum (strain F 1598)</name>
    <dbReference type="NCBI Taxonomy" id="765440"/>
    <lineage>
        <taxon>Eukaryota</taxon>
        <taxon>Fungi</taxon>
        <taxon>Dikarya</taxon>
        <taxon>Basidiomycota</taxon>
        <taxon>Agaricomycotina</taxon>
        <taxon>Agaricomycetes</taxon>
        <taxon>Agaricomycetidae</taxon>
        <taxon>Atheliales</taxon>
        <taxon>Atheliaceae</taxon>
        <taxon>Piloderma</taxon>
    </lineage>
</organism>
<dbReference type="FunFam" id="1.10.10.10:FF:000024">
    <property type="entry name" value="U5 small nuclear ribonucleoprotein helicase"/>
    <property type="match status" value="1"/>
</dbReference>
<accession>A0A0C3G330</accession>
<dbReference type="CDD" id="cd18795">
    <property type="entry name" value="SF2_C_Ski2"/>
    <property type="match status" value="1"/>
</dbReference>
<dbReference type="SMART" id="SM00973">
    <property type="entry name" value="Sec63"/>
    <property type="match status" value="1"/>
</dbReference>
<dbReference type="Pfam" id="PF23445">
    <property type="entry name" value="WHD_SNRNP200"/>
    <property type="match status" value="2"/>
</dbReference>
<dbReference type="InterPro" id="IPR014756">
    <property type="entry name" value="Ig_E-set"/>
</dbReference>
<feature type="domain" description="Helicase ATP-binding" evidence="5">
    <location>
        <begin position="966"/>
        <end position="1133"/>
    </location>
</feature>
<dbReference type="PANTHER" id="PTHR47961:SF13">
    <property type="entry name" value="ACTIVATING SIGNAL COINTEGRATOR 1 COMPLEX SUBUNIT 3"/>
    <property type="match status" value="1"/>
</dbReference>
<dbReference type="STRING" id="765440.A0A0C3G330"/>
<dbReference type="FunFam" id="1.10.3380.10:FF:000001">
    <property type="entry name" value="U5 small nuclear ribonucleoprotein helicase"/>
    <property type="match status" value="1"/>
</dbReference>
<dbReference type="InterPro" id="IPR027417">
    <property type="entry name" value="P-loop_NTPase"/>
</dbReference>
<proteinExistence type="predicted"/>
<dbReference type="SUPFAM" id="SSF46785">
    <property type="entry name" value="Winged helix' DNA-binding domain"/>
    <property type="match status" value="1"/>
</dbReference>
<evidence type="ECO:0000256" key="3">
    <source>
        <dbReference type="ARBA" id="ARBA00022806"/>
    </source>
</evidence>
<keyword evidence="2" id="KW-0378">Hydrolase</keyword>
<dbReference type="SUPFAM" id="SSF158702">
    <property type="entry name" value="Sec63 N-terminal domain-like"/>
    <property type="match status" value="1"/>
</dbReference>
<dbReference type="PROSITE" id="PS51194">
    <property type="entry name" value="HELICASE_CTER"/>
    <property type="match status" value="1"/>
</dbReference>